<name>A0ABP8M247_9BACT</name>
<evidence type="ECO:0000256" key="4">
    <source>
        <dbReference type="PROSITE-ProRule" id="PRU00433"/>
    </source>
</evidence>
<evidence type="ECO:0000256" key="3">
    <source>
        <dbReference type="ARBA" id="ARBA00023004"/>
    </source>
</evidence>
<evidence type="ECO:0000313" key="7">
    <source>
        <dbReference type="Proteomes" id="UP001501508"/>
    </source>
</evidence>
<accession>A0ABP8M247</accession>
<dbReference type="InterPro" id="IPR011989">
    <property type="entry name" value="ARM-like"/>
</dbReference>
<dbReference type="SUPFAM" id="SSF50952">
    <property type="entry name" value="Soluble quinoprotein glucose dehydrogenase"/>
    <property type="match status" value="1"/>
</dbReference>
<keyword evidence="1 4" id="KW-0349">Heme</keyword>
<dbReference type="Gene3D" id="2.120.10.30">
    <property type="entry name" value="TolB, C-terminal domain"/>
    <property type="match status" value="1"/>
</dbReference>
<dbReference type="SUPFAM" id="SSF63829">
    <property type="entry name" value="Calcium-dependent phosphotriesterase"/>
    <property type="match status" value="1"/>
</dbReference>
<dbReference type="PANTHER" id="PTHR33546:SF1">
    <property type="entry name" value="LARGE, MULTIFUNCTIONAL SECRETED PROTEIN"/>
    <property type="match status" value="1"/>
</dbReference>
<evidence type="ECO:0000256" key="2">
    <source>
        <dbReference type="ARBA" id="ARBA00022723"/>
    </source>
</evidence>
<dbReference type="Gene3D" id="1.10.760.10">
    <property type="entry name" value="Cytochrome c-like domain"/>
    <property type="match status" value="1"/>
</dbReference>
<dbReference type="InterPro" id="IPR013427">
    <property type="entry name" value="Haem-bd_dom_put"/>
</dbReference>
<dbReference type="InterPro" id="IPR055557">
    <property type="entry name" value="DUF7133"/>
</dbReference>
<dbReference type="PROSITE" id="PS51007">
    <property type="entry name" value="CYTC"/>
    <property type="match status" value="1"/>
</dbReference>
<dbReference type="SUPFAM" id="SSF46626">
    <property type="entry name" value="Cytochrome c"/>
    <property type="match status" value="1"/>
</dbReference>
<dbReference type="InterPro" id="IPR009056">
    <property type="entry name" value="Cyt_c-like_dom"/>
</dbReference>
<dbReference type="PROSITE" id="PS51257">
    <property type="entry name" value="PROKAR_LIPOPROTEIN"/>
    <property type="match status" value="1"/>
</dbReference>
<sequence length="1010" mass="110617">MLAKRVLYLGGIIGLSCFSGCQKTQTRQGLSPAEAIPTFEIAEGFEFQQIAAEPLVADPVAMEIDENGRMYVVEMHGYPLDKGGSGAVKLLEDTDGDGVMDKSTVFADKLVLPTGVMRWKKGILVTDPPNVLYLEDTDGDGKSDKREVILTGFALANPQHNVNNPMLGLDNWIYLGHEPAATAKVYTQYYSDRGSEVFYPGHPDGPRLPENALGRSVRFNPDQVTLENLSSQTQFGHTFDKWGNRFLVSNAHHIYHEVIKARYLDRNKSLLVSNSIESVSDHGNAADVYPITKNPEHQLLTDLGVFTSACGITAYTGGLFPALYDSVTFVAEPVGNLVHADILRDRGATFTASRVLEQKEFFASTDAWFRPVNMYVGPDGALYVVDYYRQIVEHPEWMADEVAKSDAIYNGMDQGRIYRITPKGAAKADWTSGLKLGEAGTEELVKYLSSPNSWWRKNAQRLLVDRKDSKATALLEEVVRTGASPLGRLHALWTLEGLASLTTDVLLKGIQDPEAGVRENAIRISEEVLLGKDEEKKDRVVAELVKLQHDQSSKVRFQLLATLGFVNTPEAVQARKNLLFENLGDNWMQIAALSAIPAAETNLLEEVIQRYQKGNPQYATLLERLSNMAGAAGESSRIKSLVARALAPAGGNAEWKAPLLKGLAQGLRNKEIDKDSLGAERSLLLSNALENKDAGLRKASMDLLRVLGLPAGESTARAIAAAGKNAEDKKLDPEKRTESIRMLTLEDPRKHADVFRQLIDPVQPVSVQSAALSALNAIPDSTVSVFLVSKWSSLTPGLRDQAIGIFMSSESRVVLLLDALEKNVVDPTAISWPRQVGLMANGNEKLRNRARGLLAGNNNSQQEVIKTYEEALKLPANAENGHKLFIQHCSVCHQIGGKNGVAYGPDLGTIRNRRPESIIADILDPNLSIADGFDIWNVELNSGETLQGLIATETPSAITLKNYGGIETIVARSDIRSLTAMSTSVMTNGFNQLIDKQQMADLLAYIRQPK</sequence>
<dbReference type="InterPro" id="IPR013428">
    <property type="entry name" value="Membrane-bound_put_N"/>
</dbReference>
<keyword evidence="3 4" id="KW-0408">Iron</keyword>
<evidence type="ECO:0000313" key="6">
    <source>
        <dbReference type="EMBL" id="GAA4441447.1"/>
    </source>
</evidence>
<dbReference type="Proteomes" id="UP001501508">
    <property type="component" value="Unassembled WGS sequence"/>
</dbReference>
<organism evidence="6 7">
    <name type="scientific">Ravibacter arvi</name>
    <dbReference type="NCBI Taxonomy" id="2051041"/>
    <lineage>
        <taxon>Bacteria</taxon>
        <taxon>Pseudomonadati</taxon>
        <taxon>Bacteroidota</taxon>
        <taxon>Cytophagia</taxon>
        <taxon>Cytophagales</taxon>
        <taxon>Spirosomataceae</taxon>
        <taxon>Ravibacter</taxon>
    </lineage>
</organism>
<dbReference type="Pfam" id="PF23500">
    <property type="entry name" value="DUF7133"/>
    <property type="match status" value="1"/>
</dbReference>
<dbReference type="InterPro" id="IPR011042">
    <property type="entry name" value="6-blade_b-propeller_TolB-like"/>
</dbReference>
<dbReference type="PANTHER" id="PTHR33546">
    <property type="entry name" value="LARGE, MULTIFUNCTIONAL SECRETED PROTEIN-RELATED"/>
    <property type="match status" value="1"/>
</dbReference>
<dbReference type="NCBIfam" id="TIGR02603">
    <property type="entry name" value="CxxCH_TIGR02603"/>
    <property type="match status" value="1"/>
</dbReference>
<proteinExistence type="predicted"/>
<dbReference type="RefSeq" id="WP_345029931.1">
    <property type="nucleotide sequence ID" value="NZ_BAABEY010000025.1"/>
</dbReference>
<keyword evidence="7" id="KW-1185">Reference proteome</keyword>
<dbReference type="Gene3D" id="1.25.10.10">
    <property type="entry name" value="Leucine-rich Repeat Variant"/>
    <property type="match status" value="1"/>
</dbReference>
<keyword evidence="2 4" id="KW-0479">Metal-binding</keyword>
<feature type="domain" description="Cytochrome c" evidence="5">
    <location>
        <begin position="876"/>
        <end position="1010"/>
    </location>
</feature>
<dbReference type="NCBIfam" id="TIGR02604">
    <property type="entry name" value="Piru_Ver_Nterm"/>
    <property type="match status" value="1"/>
</dbReference>
<dbReference type="InterPro" id="IPR016024">
    <property type="entry name" value="ARM-type_fold"/>
</dbReference>
<dbReference type="InterPro" id="IPR011041">
    <property type="entry name" value="Quinoprot_gluc/sorb_DH_b-prop"/>
</dbReference>
<dbReference type="EMBL" id="BAABEY010000025">
    <property type="protein sequence ID" value="GAA4441447.1"/>
    <property type="molecule type" value="Genomic_DNA"/>
</dbReference>
<comment type="caution">
    <text evidence="6">The sequence shown here is derived from an EMBL/GenBank/DDBJ whole genome shotgun (WGS) entry which is preliminary data.</text>
</comment>
<reference evidence="7" key="1">
    <citation type="journal article" date="2019" name="Int. J. Syst. Evol. Microbiol.">
        <title>The Global Catalogue of Microorganisms (GCM) 10K type strain sequencing project: providing services to taxonomists for standard genome sequencing and annotation.</title>
        <authorList>
            <consortium name="The Broad Institute Genomics Platform"/>
            <consortium name="The Broad Institute Genome Sequencing Center for Infectious Disease"/>
            <person name="Wu L."/>
            <person name="Ma J."/>
        </authorList>
    </citation>
    <scope>NUCLEOTIDE SEQUENCE [LARGE SCALE GENOMIC DNA]</scope>
    <source>
        <strain evidence="7">JCM 31920</strain>
    </source>
</reference>
<dbReference type="Pfam" id="PF00034">
    <property type="entry name" value="Cytochrom_C"/>
    <property type="match status" value="1"/>
</dbReference>
<protein>
    <submittedName>
        <fullName evidence="6">C-type cytochrome</fullName>
    </submittedName>
</protein>
<dbReference type="InterPro" id="IPR036909">
    <property type="entry name" value="Cyt_c-like_dom_sf"/>
</dbReference>
<evidence type="ECO:0000259" key="5">
    <source>
        <dbReference type="PROSITE" id="PS51007"/>
    </source>
</evidence>
<evidence type="ECO:0000256" key="1">
    <source>
        <dbReference type="ARBA" id="ARBA00022617"/>
    </source>
</evidence>
<dbReference type="SUPFAM" id="SSF48371">
    <property type="entry name" value="ARM repeat"/>
    <property type="match status" value="1"/>
</dbReference>
<gene>
    <name evidence="6" type="ORF">GCM10023091_26730</name>
</gene>